<feature type="region of interest" description="Disordered" evidence="4">
    <location>
        <begin position="472"/>
        <end position="531"/>
    </location>
</feature>
<dbReference type="PANTHER" id="PTHR16453:SF9">
    <property type="entry name" value="GATOR COMPLEX PROTEIN MIOS"/>
    <property type="match status" value="1"/>
</dbReference>
<dbReference type="InterPro" id="IPR015943">
    <property type="entry name" value="WD40/YVTN_repeat-like_dom_sf"/>
</dbReference>
<dbReference type="Proteomes" id="UP001295794">
    <property type="component" value="Unassembled WGS sequence"/>
</dbReference>
<dbReference type="Pfam" id="PF21719">
    <property type="entry name" value="MIOS_a-sol"/>
    <property type="match status" value="1"/>
</dbReference>
<feature type="domain" description="MIOS-like alpha-solenoid" evidence="6">
    <location>
        <begin position="774"/>
        <end position="910"/>
    </location>
</feature>
<dbReference type="EMBL" id="CAVNYO010000022">
    <property type="protein sequence ID" value="CAK5262629.1"/>
    <property type="molecule type" value="Genomic_DNA"/>
</dbReference>
<feature type="compositionally biased region" description="Low complexity" evidence="4">
    <location>
        <begin position="548"/>
        <end position="557"/>
    </location>
</feature>
<protein>
    <submittedName>
        <fullName evidence="7">Uncharacterized protein</fullName>
    </submittedName>
</protein>
<keyword evidence="8" id="KW-1185">Reference proteome</keyword>
<dbReference type="Pfam" id="PF17034">
    <property type="entry name" value="zinc_ribbon_16"/>
    <property type="match status" value="1"/>
</dbReference>
<evidence type="ECO:0000256" key="4">
    <source>
        <dbReference type="SAM" id="MobiDB-lite"/>
    </source>
</evidence>
<keyword evidence="3" id="KW-0677">Repeat</keyword>
<evidence type="ECO:0000313" key="7">
    <source>
        <dbReference type="EMBL" id="CAK5262629.1"/>
    </source>
</evidence>
<dbReference type="PANTHER" id="PTHR16453">
    <property type="entry name" value="WD40 DOMAIN-CONTAINING PROTEIN MIO FAMILY MEMBER"/>
    <property type="match status" value="1"/>
</dbReference>
<evidence type="ECO:0000259" key="6">
    <source>
        <dbReference type="Pfam" id="PF21719"/>
    </source>
</evidence>
<dbReference type="Gene3D" id="2.130.10.10">
    <property type="entry name" value="YVTN repeat-like/Quinoprotein amine dehydrogenase"/>
    <property type="match status" value="1"/>
</dbReference>
<accession>A0AAD2JUH8</accession>
<sequence length="1600" mass="178789">MVGSVNTDKRLLWHPLQRNKFILGGGSQITLYEWAAEEQEIRHITSQHDLQFMKTFAWSPDPFFDDLVAVGLSTGRIDLLRLEATRTRRLAGGTSVLSGGPIISLTARNSRSCNALDFCRLDPNYLAVGLDKMRNDASLVIYDIASTRSKLSFSISTPNDVLVDSPKRPQPLIPRNELPPRADARTVQHHALTEVVTAVSYVANTNHLVLAGVSSRWLRLLDVRTAAPAITSVAAKVQSIVTDPSDPHRVATFGEGFVSVWDTRKIAPLPMLSFTEQDATGDGAFVRPAAPYVGIEFSRTRRGTLAALHKDTNYVRFWDLLGTKGTVDVGSATGSSDGGMPAEGSSLSSRLARKSWTAGLPWATSASTREVGHSSLVLSDTRRTKLFPKTLSSFALVPQPTTSLTSEVMVVSPQGDLEICALHDTPKQAVWSNRGDLAVSAGHRYRVFPGILDGEELEKEFIQQRERESSLEQFRYAQQQQDAIKSRSEPKSTSPQQHMLRGRRSMPSFDPRPVLFGRGDDDGFPALSTDSSSTLMSSSIAALRDASPASAVRVSAPTGISATRPVSVSKSRTFSPSSMRHYPYEPTQRSRSNSRPAILKSASTKDSAPPVKSLEVKIRAAPVSRSASRIRGIEHLIEDDISMVMRRRCLRGYSVGNPYHNTTVTRDDVAPVPEMLSGLWTWLNKAQDFLCVPTPRLHGYDFSYQGIMGIWFGFPHVAPPTEQTLERAKTRSRSPSRDGRSPADDLHGNFQAALSDLALRNGDKIPWKFHAVNSAKTLQRQIGLKLLGWSLREEDLQAHVKRWRWEQDGQRTRAACWLVFANKHAQALDVLLGSNDETDNMMSGTLAALTADPSSARNVAFREHCEKLIIRIQDPYLRAMLTHLTLGDWSEVLDEEAIPFRERLAIALQFLEDDALSSYLLNCVDNSCRGGHVDGLMVTGLTKRGLDILQSYVDRSGDFQTAAILASYVCPAKFTHTRAERWVEAYRDMLDGYKLHHYRVSFDIERGGLVQDAVEHGDRAPVDWAPRQILIRCNYCNKPVTGPDSGKHRPTTCANCNRSLPQCSVCLMTLSIVPDAVRDAEMFYSTVKDTIDDAILICQTCKHGGHASHIMDWFFGEDGRSHGLCAVANSPHNAKRSFPLASSDTVPQLLSTYHDPFLFSSAMFMWPRSLGSRFVAIGALLALFLLARVTYSNSDRFSHYDLFGSRRTGLCPPEAYNQGAWLRNPSANMSSVHAKEEVLSLSGFEACASSREYWWHLGADSEERLNRFPDVTSWKWTPDNKQCQIQDMAQFNLLSELVEGGGWLLIGDSITEGHFFSLSCSLFPHVRATPDYVANPYWDRAWPQNLYLDPKSPLIPHLKLPTGFSIEETPLVTFRRIDALMSEQQLADLHRSLHPEAPPEFKLLSDEQMWSLTPAEYLEIFTAPLPKGNYKTMVVSTAGHWTTTLFAGFKDEAKPGNGIEGVIQFFAQVVEHWSAEMQSALDAHRLETGRERQVVVRAYLPGHEDCHDWKSPWTEIKPFVWNWYNWGSIWEFNREFEKVLSGHSYPNIHWLGIDRPGRLRPDAHVMSDCLHIMAGAGVLEGWTHYIWHFVSTELPARIIR</sequence>
<evidence type="ECO:0000256" key="1">
    <source>
        <dbReference type="ARBA" id="ARBA00009713"/>
    </source>
</evidence>
<feature type="compositionally biased region" description="Polar residues" evidence="4">
    <location>
        <begin position="558"/>
        <end position="578"/>
    </location>
</feature>
<organism evidence="7 8">
    <name type="scientific">Mycena citricolor</name>
    <dbReference type="NCBI Taxonomy" id="2018698"/>
    <lineage>
        <taxon>Eukaryota</taxon>
        <taxon>Fungi</taxon>
        <taxon>Dikarya</taxon>
        <taxon>Basidiomycota</taxon>
        <taxon>Agaricomycotina</taxon>
        <taxon>Agaricomycetes</taxon>
        <taxon>Agaricomycetidae</taxon>
        <taxon>Agaricales</taxon>
        <taxon>Marasmiineae</taxon>
        <taxon>Mycenaceae</taxon>
        <taxon>Mycena</taxon>
    </lineage>
</organism>
<evidence type="ECO:0000256" key="2">
    <source>
        <dbReference type="ARBA" id="ARBA00022574"/>
    </source>
</evidence>
<evidence type="ECO:0000256" key="3">
    <source>
        <dbReference type="ARBA" id="ARBA00022737"/>
    </source>
</evidence>
<dbReference type="GO" id="GO:0005737">
    <property type="term" value="C:cytoplasm"/>
    <property type="evidence" value="ECO:0007669"/>
    <property type="project" value="TreeGrafter"/>
</dbReference>
<dbReference type="InterPro" id="IPR036322">
    <property type="entry name" value="WD40_repeat_dom_sf"/>
</dbReference>
<keyword evidence="2" id="KW-0853">WD repeat</keyword>
<proteinExistence type="inferred from homology"/>
<name>A0AAD2JUH8_9AGAR</name>
<dbReference type="Pfam" id="PF21720">
    <property type="entry name" value="MIOS_WD40"/>
    <property type="match status" value="1"/>
</dbReference>
<feature type="region of interest" description="Disordered" evidence="4">
    <location>
        <begin position="548"/>
        <end position="610"/>
    </location>
</feature>
<gene>
    <name evidence="7" type="ORF">MYCIT1_LOCUS1505</name>
</gene>
<dbReference type="SUPFAM" id="SSF50978">
    <property type="entry name" value="WD40 repeat-like"/>
    <property type="match status" value="1"/>
</dbReference>
<feature type="compositionally biased region" description="Basic and acidic residues" evidence="4">
    <location>
        <begin position="724"/>
        <end position="747"/>
    </location>
</feature>
<feature type="compositionally biased region" description="Polar residues" evidence="4">
    <location>
        <begin position="587"/>
        <end position="606"/>
    </location>
</feature>
<evidence type="ECO:0000259" key="5">
    <source>
        <dbReference type="Pfam" id="PF17034"/>
    </source>
</evidence>
<feature type="region of interest" description="Disordered" evidence="4">
    <location>
        <begin position="723"/>
        <end position="747"/>
    </location>
</feature>
<dbReference type="InterPro" id="IPR031488">
    <property type="entry name" value="Zn_ribbon_mio"/>
</dbReference>
<dbReference type="InterPro" id="IPR037593">
    <property type="entry name" value="MIOS/Sea4"/>
</dbReference>
<comment type="caution">
    <text evidence="7">The sequence shown here is derived from an EMBL/GenBank/DDBJ whole genome shotgun (WGS) entry which is preliminary data.</text>
</comment>
<dbReference type="GO" id="GO:1904263">
    <property type="term" value="P:positive regulation of TORC1 signaling"/>
    <property type="evidence" value="ECO:0007669"/>
    <property type="project" value="TreeGrafter"/>
</dbReference>
<feature type="domain" description="GATOR2 complex protein MIO zinc-ribbon like" evidence="5">
    <location>
        <begin position="1047"/>
        <end position="1130"/>
    </location>
</feature>
<reference evidence="7" key="1">
    <citation type="submission" date="2023-11" db="EMBL/GenBank/DDBJ databases">
        <authorList>
            <person name="De Vega J J."/>
            <person name="De Vega J J."/>
        </authorList>
    </citation>
    <scope>NUCLEOTIDE SEQUENCE</scope>
</reference>
<evidence type="ECO:0000313" key="8">
    <source>
        <dbReference type="Proteomes" id="UP001295794"/>
    </source>
</evidence>
<dbReference type="InterPro" id="IPR049092">
    <property type="entry name" value="MIOS_a-sol"/>
</dbReference>
<comment type="similarity">
    <text evidence="1">Belongs to the WD repeat mio family.</text>
</comment>